<proteinExistence type="predicted"/>
<gene>
    <name evidence="3" type="ORF">A7A08_02471</name>
</gene>
<evidence type="ECO:0000256" key="1">
    <source>
        <dbReference type="ARBA" id="ARBA00022801"/>
    </source>
</evidence>
<reference evidence="3 4" key="1">
    <citation type="submission" date="2016-07" db="EMBL/GenBank/DDBJ databases">
        <title>Draft genome sequence of Methyloligella halotolerans C2T (VKM B-2706T=CCUG 61687T=DSM 25045T), a halotolerant polyhydroxybutyrate accumulating methylotroph.</title>
        <authorList>
            <person name="Vasilenko O.V."/>
            <person name="Doronina N.V."/>
            <person name="Poroshina M.N."/>
            <person name="Tarlachkov S.V."/>
            <person name="Trotsenko Y.A."/>
        </authorList>
    </citation>
    <scope>NUCLEOTIDE SEQUENCE [LARGE SCALE GENOMIC DNA]</scope>
    <source>
        <strain evidence="3 4">VKM B-2706</strain>
    </source>
</reference>
<dbReference type="SUPFAM" id="SSF53474">
    <property type="entry name" value="alpha/beta-Hydrolases"/>
    <property type="match status" value="1"/>
</dbReference>
<dbReference type="InterPro" id="IPR019826">
    <property type="entry name" value="Carboxylesterase_B_AS"/>
</dbReference>
<dbReference type="GO" id="GO:0106435">
    <property type="term" value="F:carboxylesterase activity"/>
    <property type="evidence" value="ECO:0007669"/>
    <property type="project" value="UniProtKB-EC"/>
</dbReference>
<dbReference type="Gene3D" id="3.40.50.1820">
    <property type="entry name" value="alpha/beta hydrolase"/>
    <property type="match status" value="1"/>
</dbReference>
<dbReference type="EC" id="3.1.1.1" evidence="3"/>
<evidence type="ECO:0000313" key="3">
    <source>
        <dbReference type="EMBL" id="ODA66703.1"/>
    </source>
</evidence>
<dbReference type="Proteomes" id="UP000095087">
    <property type="component" value="Unassembled WGS sequence"/>
</dbReference>
<keyword evidence="1 3" id="KW-0378">Hydrolase</keyword>
<comment type="caution">
    <text evidence="3">The sequence shown here is derived from an EMBL/GenBank/DDBJ whole genome shotgun (WGS) entry which is preliminary data.</text>
</comment>
<dbReference type="PANTHER" id="PTHR48081:SF9">
    <property type="entry name" value="CARBOXYLESTERASE"/>
    <property type="match status" value="1"/>
</dbReference>
<dbReference type="OrthoDB" id="9771666at2"/>
<keyword evidence="4" id="KW-1185">Reference proteome</keyword>
<evidence type="ECO:0000313" key="4">
    <source>
        <dbReference type="Proteomes" id="UP000095087"/>
    </source>
</evidence>
<sequence>MGYSAADIVNALTPSGGYSVVSSQSYCEGLDREDAGGSPTRRSLDIYTPDGTGTFPVIVFFYGGSWQSGEKEIYRFAAASLARRGYVTVVSDYRLYPEVRYPAFLEDAAQAVAWVKGNIATFGGDAGRLFVMGHSAGAYIAAMVAIDRRWLAPHDLVPSRDLAGLIGLSGPYDFLPIRDRTLIEIFGGASRPETQPISYVTGDEPPALLITGLLDGAVFSGNSKRLAERLHAVGSTVTLKTFWNLGHLETVGALSSSLRFVAPILGDIDRFVEAVAEAGGHPSAKRPSEELCA</sequence>
<name>A0A1E2RWW3_9HYPH</name>
<dbReference type="RefSeq" id="WP_069095654.1">
    <property type="nucleotide sequence ID" value="NZ_MASI01000006.1"/>
</dbReference>
<dbReference type="AlphaFoldDB" id="A0A1E2RWW3"/>
<organism evidence="3 4">
    <name type="scientific">Methyloligella halotolerans</name>
    <dbReference type="NCBI Taxonomy" id="1177755"/>
    <lineage>
        <taxon>Bacteria</taxon>
        <taxon>Pseudomonadati</taxon>
        <taxon>Pseudomonadota</taxon>
        <taxon>Alphaproteobacteria</taxon>
        <taxon>Hyphomicrobiales</taxon>
        <taxon>Hyphomicrobiaceae</taxon>
        <taxon>Methyloligella</taxon>
    </lineage>
</organism>
<dbReference type="EMBL" id="MASI01000006">
    <property type="protein sequence ID" value="ODA66703.1"/>
    <property type="molecule type" value="Genomic_DNA"/>
</dbReference>
<feature type="domain" description="BD-FAE-like" evidence="2">
    <location>
        <begin position="44"/>
        <end position="230"/>
    </location>
</feature>
<evidence type="ECO:0000259" key="2">
    <source>
        <dbReference type="Pfam" id="PF20434"/>
    </source>
</evidence>
<dbReference type="InterPro" id="IPR050300">
    <property type="entry name" value="GDXG_lipolytic_enzyme"/>
</dbReference>
<dbReference type="PROSITE" id="PS00122">
    <property type="entry name" value="CARBOXYLESTERASE_B_1"/>
    <property type="match status" value="1"/>
</dbReference>
<dbReference type="PANTHER" id="PTHR48081">
    <property type="entry name" value="AB HYDROLASE SUPERFAMILY PROTEIN C4A8.06C"/>
    <property type="match status" value="1"/>
</dbReference>
<protein>
    <submittedName>
        <fullName evidence="3">Carboxylesterase NlhH</fullName>
        <ecNumber evidence="3">3.1.1.1</ecNumber>
    </submittedName>
</protein>
<accession>A0A1E2RWW3</accession>
<dbReference type="Pfam" id="PF20434">
    <property type="entry name" value="BD-FAE"/>
    <property type="match status" value="1"/>
</dbReference>
<dbReference type="InterPro" id="IPR029058">
    <property type="entry name" value="AB_hydrolase_fold"/>
</dbReference>
<dbReference type="STRING" id="1177755.A7A08_02471"/>
<dbReference type="InterPro" id="IPR049492">
    <property type="entry name" value="BD-FAE-like_dom"/>
</dbReference>